<feature type="domain" description="EGF-like" evidence="6">
    <location>
        <begin position="122"/>
        <end position="133"/>
    </location>
</feature>
<dbReference type="InterPro" id="IPR001881">
    <property type="entry name" value="EGF-like_Ca-bd_dom"/>
</dbReference>
<keyword evidence="5" id="KW-0325">Glycoprotein</keyword>
<gene>
    <name evidence="8" type="ORF">GIL414_LOCUS23201</name>
    <name evidence="9" type="ORF">SMN809_LOCUS69631</name>
</gene>
<dbReference type="GO" id="GO:0005509">
    <property type="term" value="F:calcium ion binding"/>
    <property type="evidence" value="ECO:0007669"/>
    <property type="project" value="InterPro"/>
</dbReference>
<dbReference type="EMBL" id="CAJOBJ010025103">
    <property type="protein sequence ID" value="CAF4239604.1"/>
    <property type="molecule type" value="Genomic_DNA"/>
</dbReference>
<organism evidence="8 10">
    <name type="scientific">Rotaria magnacalcarata</name>
    <dbReference type="NCBI Taxonomy" id="392030"/>
    <lineage>
        <taxon>Eukaryota</taxon>
        <taxon>Metazoa</taxon>
        <taxon>Spiralia</taxon>
        <taxon>Gnathifera</taxon>
        <taxon>Rotifera</taxon>
        <taxon>Eurotatoria</taxon>
        <taxon>Bdelloidea</taxon>
        <taxon>Philodinida</taxon>
        <taxon>Philodinidae</taxon>
        <taxon>Rotaria</taxon>
    </lineage>
</organism>
<dbReference type="SMART" id="SM00179">
    <property type="entry name" value="EGF_CA"/>
    <property type="match status" value="2"/>
</dbReference>
<keyword evidence="2" id="KW-0732">Signal</keyword>
<dbReference type="SUPFAM" id="SSF57196">
    <property type="entry name" value="EGF/Laminin"/>
    <property type="match status" value="3"/>
</dbReference>
<feature type="domain" description="EGF-like" evidence="6 7">
    <location>
        <begin position="165"/>
        <end position="176"/>
    </location>
</feature>
<dbReference type="CDD" id="cd00054">
    <property type="entry name" value="EGF_CA"/>
    <property type="match status" value="2"/>
</dbReference>
<dbReference type="EMBL" id="CAJOBI010319901">
    <property type="protein sequence ID" value="CAF5183334.1"/>
    <property type="molecule type" value="Genomic_DNA"/>
</dbReference>
<dbReference type="SMART" id="SM00181">
    <property type="entry name" value="EGF"/>
    <property type="match status" value="3"/>
</dbReference>
<keyword evidence="3" id="KW-0677">Repeat</keyword>
<dbReference type="Proteomes" id="UP000681720">
    <property type="component" value="Unassembled WGS sequence"/>
</dbReference>
<evidence type="ECO:0000256" key="4">
    <source>
        <dbReference type="ARBA" id="ARBA00023157"/>
    </source>
</evidence>
<keyword evidence="4" id="KW-1015">Disulfide bond</keyword>
<dbReference type="Proteomes" id="UP000676336">
    <property type="component" value="Unassembled WGS sequence"/>
</dbReference>
<name>A0A8S2SPW1_9BILA</name>
<evidence type="ECO:0000256" key="2">
    <source>
        <dbReference type="ARBA" id="ARBA00022729"/>
    </source>
</evidence>
<reference evidence="8" key="1">
    <citation type="submission" date="2021-02" db="EMBL/GenBank/DDBJ databases">
        <authorList>
            <person name="Nowell W R."/>
        </authorList>
    </citation>
    <scope>NUCLEOTIDE SEQUENCE</scope>
</reference>
<evidence type="ECO:0000256" key="5">
    <source>
        <dbReference type="ARBA" id="ARBA00023180"/>
    </source>
</evidence>
<dbReference type="PANTHER" id="PTHR24049">
    <property type="entry name" value="CRUMBS FAMILY MEMBER"/>
    <property type="match status" value="1"/>
</dbReference>
<dbReference type="PROSITE" id="PS00022">
    <property type="entry name" value="EGF_1"/>
    <property type="match status" value="3"/>
</dbReference>
<evidence type="ECO:0000259" key="7">
    <source>
        <dbReference type="PROSITE" id="PS01186"/>
    </source>
</evidence>
<dbReference type="InterPro" id="IPR000742">
    <property type="entry name" value="EGF"/>
</dbReference>
<evidence type="ECO:0000256" key="1">
    <source>
        <dbReference type="ARBA" id="ARBA00022536"/>
    </source>
</evidence>
<dbReference type="Gene3D" id="2.10.25.10">
    <property type="entry name" value="Laminin"/>
    <property type="match status" value="3"/>
</dbReference>
<dbReference type="Pfam" id="PF00008">
    <property type="entry name" value="EGF"/>
    <property type="match status" value="2"/>
</dbReference>
<comment type="caution">
    <text evidence="8">The sequence shown here is derived from an EMBL/GenBank/DDBJ whole genome shotgun (WGS) entry which is preliminary data.</text>
</comment>
<evidence type="ECO:0000256" key="3">
    <source>
        <dbReference type="ARBA" id="ARBA00022737"/>
    </source>
</evidence>
<dbReference type="InterPro" id="IPR051022">
    <property type="entry name" value="Notch_Cell-Fate_Det"/>
</dbReference>
<keyword evidence="1" id="KW-0245">EGF-like domain</keyword>
<evidence type="ECO:0000313" key="9">
    <source>
        <dbReference type="EMBL" id="CAF5183334.1"/>
    </source>
</evidence>
<dbReference type="AlphaFoldDB" id="A0A8S2SPW1"/>
<evidence type="ECO:0000313" key="10">
    <source>
        <dbReference type="Proteomes" id="UP000681720"/>
    </source>
</evidence>
<evidence type="ECO:0000259" key="6">
    <source>
        <dbReference type="PROSITE" id="PS00022"/>
    </source>
</evidence>
<protein>
    <recommendedName>
        <fullName evidence="6 7">EGF-like domain-containing protein</fullName>
    </recommendedName>
</protein>
<accession>A0A8S2SPW1</accession>
<proteinExistence type="predicted"/>
<feature type="domain" description="EGF-like" evidence="6">
    <location>
        <begin position="82"/>
        <end position="93"/>
    </location>
</feature>
<dbReference type="FunFam" id="2.10.25.10:FF:000054">
    <property type="entry name" value="Slit guidance ligand 2"/>
    <property type="match status" value="1"/>
</dbReference>
<evidence type="ECO:0000313" key="8">
    <source>
        <dbReference type="EMBL" id="CAF4239604.1"/>
    </source>
</evidence>
<sequence>MDKSIVNIKTHTFTELDRTFFVSQPVSQIRAKTGKHCDQLITTTTTTMRPIVTAAPSPCASSPCLNSGTCILQADINNPYRCACTQYTYGTRCENVNRCFTGASPCLNNGICIPGANGAYTCACTPQYTGSTCETLIQPISICASQPCTNGGTCLSLNDNAAYFCNCPPGYSGSRCGVLLEDNRIRVIFKCSSFYLFIYVNSRIGQSMYKCTMLQ</sequence>
<dbReference type="PROSITE" id="PS01186">
    <property type="entry name" value="EGF_2"/>
    <property type="match status" value="1"/>
</dbReference>